<evidence type="ECO:0000313" key="1">
    <source>
        <dbReference type="EMBL" id="KAI5666500.1"/>
    </source>
</evidence>
<organism evidence="1 2">
    <name type="scientific">Catharanthus roseus</name>
    <name type="common">Madagascar periwinkle</name>
    <name type="synonym">Vinca rosea</name>
    <dbReference type="NCBI Taxonomy" id="4058"/>
    <lineage>
        <taxon>Eukaryota</taxon>
        <taxon>Viridiplantae</taxon>
        <taxon>Streptophyta</taxon>
        <taxon>Embryophyta</taxon>
        <taxon>Tracheophyta</taxon>
        <taxon>Spermatophyta</taxon>
        <taxon>Magnoliopsida</taxon>
        <taxon>eudicotyledons</taxon>
        <taxon>Gunneridae</taxon>
        <taxon>Pentapetalae</taxon>
        <taxon>asterids</taxon>
        <taxon>lamiids</taxon>
        <taxon>Gentianales</taxon>
        <taxon>Apocynaceae</taxon>
        <taxon>Rauvolfioideae</taxon>
        <taxon>Vinceae</taxon>
        <taxon>Catharanthinae</taxon>
        <taxon>Catharanthus</taxon>
    </lineage>
</organism>
<proteinExistence type="predicted"/>
<protein>
    <submittedName>
        <fullName evidence="1">Uncharacterized protein</fullName>
    </submittedName>
</protein>
<reference evidence="2" key="1">
    <citation type="journal article" date="2023" name="Nat. Plants">
        <title>Single-cell RNA sequencing provides a high-resolution roadmap for understanding the multicellular compartmentation of specialized metabolism.</title>
        <authorList>
            <person name="Sun S."/>
            <person name="Shen X."/>
            <person name="Li Y."/>
            <person name="Li Y."/>
            <person name="Wang S."/>
            <person name="Li R."/>
            <person name="Zhang H."/>
            <person name="Shen G."/>
            <person name="Guo B."/>
            <person name="Wei J."/>
            <person name="Xu J."/>
            <person name="St-Pierre B."/>
            <person name="Chen S."/>
            <person name="Sun C."/>
        </authorList>
    </citation>
    <scope>NUCLEOTIDE SEQUENCE [LARGE SCALE GENOMIC DNA]</scope>
</reference>
<gene>
    <name evidence="1" type="ORF">M9H77_16353</name>
</gene>
<dbReference type="EMBL" id="CM044704">
    <property type="protein sequence ID" value="KAI5666500.1"/>
    <property type="molecule type" value="Genomic_DNA"/>
</dbReference>
<keyword evidence="2" id="KW-1185">Reference proteome</keyword>
<evidence type="ECO:0000313" key="2">
    <source>
        <dbReference type="Proteomes" id="UP001060085"/>
    </source>
</evidence>
<dbReference type="Proteomes" id="UP001060085">
    <property type="component" value="Linkage Group LG04"/>
</dbReference>
<accession>A0ACC0B1I4</accession>
<sequence length="535" mass="59193">MLSLCVCVMNSNPAPAEESLSEGYEENDEPHLPPYHPSAPSHELFDISTTVDPSHVISLIRKLLPTQNGYHSLGNTAHDLHAEGSKPEKEENISENGGVQFVANQNEAMDTGETFVELPQVTDDSLHHQQIHHDSSAVEATWEESGCTLWDLAANETHAELMVQNLILEVLLANLKVSHSARIKEICLGIIGNLACHEGSRKQIASKSGLIDAILDHLFLDDAPCLCEVFRLITLCFQGDDGAIWLEALNSEHILSRILWIVENALNIQLIEKSVGLLLAIIGSQQEINIVLLPPLVKLGLPSLLINLLAFEMSKLRQERISERYSLLDVILQAIEAFSVVDDLSPHVCSNKDLFILLEELIKLPDKSEIASSCVTAAVLVANILTESANLVSEISQDSCFLEGLFSIFPFASDDNEARNALWSIIARLVIFVEKSEISTLTLQQYFSVLVSNTELIEDELLDDQFDNSNEESKGANTSDTKLSARSIAVSFRKKVYRTAELLILCLIMPCTFFLSALFVSGFCFLFVLLNLNDR</sequence>
<comment type="caution">
    <text evidence="1">The sequence shown here is derived from an EMBL/GenBank/DDBJ whole genome shotgun (WGS) entry which is preliminary data.</text>
</comment>
<name>A0ACC0B1I4_CATRO</name>